<keyword evidence="8" id="KW-1185">Reference proteome</keyword>
<feature type="transmembrane region" description="Helical" evidence="6">
    <location>
        <begin position="20"/>
        <end position="39"/>
    </location>
</feature>
<feature type="transmembrane region" description="Helical" evidence="6">
    <location>
        <begin position="355"/>
        <end position="376"/>
    </location>
</feature>
<dbReference type="EMBL" id="JANLCM010000001">
    <property type="protein sequence ID" value="MCS5716756.1"/>
    <property type="molecule type" value="Genomic_DNA"/>
</dbReference>
<gene>
    <name evidence="7" type="ORF">N1027_01250</name>
</gene>
<keyword evidence="5 6" id="KW-0472">Membrane</keyword>
<dbReference type="PANTHER" id="PTHR30250:SF11">
    <property type="entry name" value="O-ANTIGEN TRANSPORTER-RELATED"/>
    <property type="match status" value="1"/>
</dbReference>
<feature type="transmembrane region" description="Helical" evidence="6">
    <location>
        <begin position="298"/>
        <end position="319"/>
    </location>
</feature>
<keyword evidence="2" id="KW-1003">Cell membrane</keyword>
<evidence type="ECO:0000313" key="8">
    <source>
        <dbReference type="Proteomes" id="UP001165584"/>
    </source>
</evidence>
<dbReference type="RefSeq" id="WP_259504245.1">
    <property type="nucleotide sequence ID" value="NZ_JANLCM010000001.1"/>
</dbReference>
<evidence type="ECO:0008006" key="9">
    <source>
        <dbReference type="Google" id="ProtNLM"/>
    </source>
</evidence>
<feature type="transmembrane region" description="Helical" evidence="6">
    <location>
        <begin position="119"/>
        <end position="140"/>
    </location>
</feature>
<name>A0ABT2GKK6_9MICO</name>
<dbReference type="Proteomes" id="UP001165584">
    <property type="component" value="Unassembled WGS sequence"/>
</dbReference>
<comment type="caution">
    <text evidence="7">The sequence shown here is derived from an EMBL/GenBank/DDBJ whole genome shotgun (WGS) entry which is preliminary data.</text>
</comment>
<evidence type="ECO:0000256" key="6">
    <source>
        <dbReference type="SAM" id="Phobius"/>
    </source>
</evidence>
<protein>
    <recommendedName>
        <fullName evidence="9">Polysaccharide biosynthesis protein C-terminal domain-containing protein</fullName>
    </recommendedName>
</protein>
<keyword evidence="3 6" id="KW-0812">Transmembrane</keyword>
<evidence type="ECO:0000256" key="2">
    <source>
        <dbReference type="ARBA" id="ARBA00022475"/>
    </source>
</evidence>
<feature type="transmembrane region" description="Helical" evidence="6">
    <location>
        <begin position="60"/>
        <end position="83"/>
    </location>
</feature>
<evidence type="ECO:0000313" key="7">
    <source>
        <dbReference type="EMBL" id="MCS5716756.1"/>
    </source>
</evidence>
<keyword evidence="4 6" id="KW-1133">Transmembrane helix</keyword>
<reference evidence="7" key="1">
    <citation type="submission" date="2022-08" db="EMBL/GenBank/DDBJ databases">
        <authorList>
            <person name="Deng Y."/>
            <person name="Han X.-F."/>
            <person name="Zhang Y.-Q."/>
        </authorList>
    </citation>
    <scope>NUCLEOTIDE SEQUENCE</scope>
    <source>
        <strain evidence="7">CPCC 205763</strain>
    </source>
</reference>
<dbReference type="PANTHER" id="PTHR30250">
    <property type="entry name" value="PST FAMILY PREDICTED COLANIC ACID TRANSPORTER"/>
    <property type="match status" value="1"/>
</dbReference>
<organism evidence="7 8">
    <name type="scientific">Herbiconiux aconitum</name>
    <dbReference type="NCBI Taxonomy" id="2970913"/>
    <lineage>
        <taxon>Bacteria</taxon>
        <taxon>Bacillati</taxon>
        <taxon>Actinomycetota</taxon>
        <taxon>Actinomycetes</taxon>
        <taxon>Micrococcales</taxon>
        <taxon>Microbacteriaceae</taxon>
        <taxon>Herbiconiux</taxon>
    </lineage>
</organism>
<dbReference type="InterPro" id="IPR050833">
    <property type="entry name" value="Poly_Biosynth_Transport"/>
</dbReference>
<evidence type="ECO:0000256" key="1">
    <source>
        <dbReference type="ARBA" id="ARBA00004651"/>
    </source>
</evidence>
<evidence type="ECO:0000256" key="5">
    <source>
        <dbReference type="ARBA" id="ARBA00023136"/>
    </source>
</evidence>
<feature type="transmembrane region" description="Helical" evidence="6">
    <location>
        <begin position="218"/>
        <end position="241"/>
    </location>
</feature>
<evidence type="ECO:0000256" key="4">
    <source>
        <dbReference type="ARBA" id="ARBA00022989"/>
    </source>
</evidence>
<comment type="subcellular location">
    <subcellularLocation>
        <location evidence="1">Cell membrane</location>
        <topology evidence="1">Multi-pass membrane protein</topology>
    </subcellularLocation>
</comment>
<evidence type="ECO:0000256" key="3">
    <source>
        <dbReference type="ARBA" id="ARBA00022692"/>
    </source>
</evidence>
<sequence length="398" mass="41290">MITAPIVARAIGPDGRGETAAAIGVFFLVGIGLALGVPLEVRRRVSIGTMQPVVRASRRLIGFMFLPATGVSAILYFTLFAGFEPPVRLVAAIGVVLTPLMSSWLTDNSVLLASGRYRAQLLLLVAQPATYLILVLVFWLSGMASTMTVLIANIAGNAITFLMGQILVRVSIFGEADNSWHLLKSGVRFSGSALAEAATNRLDQVLALPLLGAYNAGLYSVAVTIGGIPIAVGQALGASYFRPAAVAKEEQRRAIVGEGARAGAALAIVTCAVLAAIVPFGVPLLFGAEFAPAVPITLIYLIGSVFMVTAYVYSMLLAALGRGGAMSIAQLASLAVSTILLFALAPSLAAPGAALASTAGYITLIVFLAVALRLTLIEYLPKPRDLVNGLRSLLKGKG</sequence>
<feature type="transmembrane region" description="Helical" evidence="6">
    <location>
        <begin position="262"/>
        <end position="286"/>
    </location>
</feature>
<proteinExistence type="predicted"/>
<accession>A0ABT2GKK6</accession>
<feature type="transmembrane region" description="Helical" evidence="6">
    <location>
        <begin position="331"/>
        <end position="349"/>
    </location>
</feature>